<accession>A0A167SWU4</accession>
<gene>
    <name evidence="2" type="ORF">FIBSPDRAFT_905957</name>
</gene>
<feature type="non-terminal residue" evidence="2">
    <location>
        <position position="1"/>
    </location>
</feature>
<keyword evidence="3" id="KW-1185">Reference proteome</keyword>
<protein>
    <submittedName>
        <fullName evidence="2">Uncharacterized protein</fullName>
    </submittedName>
</protein>
<dbReference type="Proteomes" id="UP000076532">
    <property type="component" value="Unassembled WGS sequence"/>
</dbReference>
<reference evidence="2 3" key="1">
    <citation type="journal article" date="2016" name="Mol. Biol. Evol.">
        <title>Comparative Genomics of Early-Diverging Mushroom-Forming Fungi Provides Insights into the Origins of Lignocellulose Decay Capabilities.</title>
        <authorList>
            <person name="Nagy L.G."/>
            <person name="Riley R."/>
            <person name="Tritt A."/>
            <person name="Adam C."/>
            <person name="Daum C."/>
            <person name="Floudas D."/>
            <person name="Sun H."/>
            <person name="Yadav J.S."/>
            <person name="Pangilinan J."/>
            <person name="Larsson K.H."/>
            <person name="Matsuura K."/>
            <person name="Barry K."/>
            <person name="Labutti K."/>
            <person name="Kuo R."/>
            <person name="Ohm R.A."/>
            <person name="Bhattacharya S.S."/>
            <person name="Shirouzu T."/>
            <person name="Yoshinaga Y."/>
            <person name="Martin F.M."/>
            <person name="Grigoriev I.V."/>
            <person name="Hibbett D.S."/>
        </authorList>
    </citation>
    <scope>NUCLEOTIDE SEQUENCE [LARGE SCALE GENOMIC DNA]</scope>
    <source>
        <strain evidence="2 3">CBS 109695</strain>
    </source>
</reference>
<sequence length="318" mass="35771">ILVHYHADCNENDGLVQCELDEINFATELSRSQRQRRLKAALRDTGEQEIQKDYCCVGLPPHSLLMRAAKLGQRSLFLTSYAGMSIVIFAQTICIRQVAYHLAFIPVIVSCTVEILPYHLHAKGFNIFNVVISLIVYAVWLAFEGVSIYFIILETKNLSLEEALERLEKVASVAHFAEGKNIGTHEMKEDIDEKWSDSYWPMFRTTWRWAFWSTSITDAVIGVAGCFFIYESLELHSMSLPSKIIDIFDTAVVLVTGASTSRESSSLLPSLAHIEWCNNRKSVCMFISARFLVGMGLSFADIAAPIPVTQVSYLDHCA</sequence>
<dbReference type="AlphaFoldDB" id="A0A167SWU4"/>
<feature type="transmembrane region" description="Helical" evidence="1">
    <location>
        <begin position="127"/>
        <end position="152"/>
    </location>
</feature>
<dbReference type="STRING" id="436010.A0A167SWU4"/>
<dbReference type="InterPro" id="IPR036259">
    <property type="entry name" value="MFS_trans_sf"/>
</dbReference>
<feature type="transmembrane region" description="Helical" evidence="1">
    <location>
        <begin position="99"/>
        <end position="120"/>
    </location>
</feature>
<keyword evidence="1" id="KW-0472">Membrane</keyword>
<dbReference type="OrthoDB" id="6133115at2759"/>
<proteinExistence type="predicted"/>
<evidence type="ECO:0000313" key="3">
    <source>
        <dbReference type="Proteomes" id="UP000076532"/>
    </source>
</evidence>
<dbReference type="EMBL" id="KV418691">
    <property type="protein sequence ID" value="KZP02326.1"/>
    <property type="molecule type" value="Genomic_DNA"/>
</dbReference>
<evidence type="ECO:0000256" key="1">
    <source>
        <dbReference type="SAM" id="Phobius"/>
    </source>
</evidence>
<organism evidence="2 3">
    <name type="scientific">Athelia psychrophila</name>
    <dbReference type="NCBI Taxonomy" id="1759441"/>
    <lineage>
        <taxon>Eukaryota</taxon>
        <taxon>Fungi</taxon>
        <taxon>Dikarya</taxon>
        <taxon>Basidiomycota</taxon>
        <taxon>Agaricomycotina</taxon>
        <taxon>Agaricomycetes</taxon>
        <taxon>Agaricomycetidae</taxon>
        <taxon>Atheliales</taxon>
        <taxon>Atheliaceae</taxon>
        <taxon>Athelia</taxon>
    </lineage>
</organism>
<feature type="transmembrane region" description="Helical" evidence="1">
    <location>
        <begin position="75"/>
        <end position="93"/>
    </location>
</feature>
<keyword evidence="1" id="KW-0812">Transmembrane</keyword>
<keyword evidence="1" id="KW-1133">Transmembrane helix</keyword>
<dbReference type="Gene3D" id="1.20.1250.20">
    <property type="entry name" value="MFS general substrate transporter like domains"/>
    <property type="match status" value="1"/>
</dbReference>
<feature type="transmembrane region" description="Helical" evidence="1">
    <location>
        <begin position="209"/>
        <end position="230"/>
    </location>
</feature>
<name>A0A167SWU4_9AGAM</name>
<evidence type="ECO:0000313" key="2">
    <source>
        <dbReference type="EMBL" id="KZP02326.1"/>
    </source>
</evidence>